<organism evidence="1 2">
    <name type="scientific">Cytobacillus mangrovibacter</name>
    <dbReference type="NCBI Taxonomy" id="3299024"/>
    <lineage>
        <taxon>Bacteria</taxon>
        <taxon>Bacillati</taxon>
        <taxon>Bacillota</taxon>
        <taxon>Bacilli</taxon>
        <taxon>Bacillales</taxon>
        <taxon>Bacillaceae</taxon>
        <taxon>Cytobacillus</taxon>
    </lineage>
</organism>
<name>A0ABW6K2I7_9BACI</name>
<dbReference type="RefSeq" id="WP_389222746.1">
    <property type="nucleotide sequence ID" value="NZ_JBIACJ010000014.1"/>
</dbReference>
<dbReference type="Proteomes" id="UP001601058">
    <property type="component" value="Unassembled WGS sequence"/>
</dbReference>
<accession>A0ABW6K2I7</accession>
<protein>
    <submittedName>
        <fullName evidence="1">DUF2922 domain-containing protein</fullName>
    </submittedName>
</protein>
<evidence type="ECO:0000313" key="2">
    <source>
        <dbReference type="Proteomes" id="UP001601058"/>
    </source>
</evidence>
<gene>
    <name evidence="1" type="ORF">ACFYKT_18985</name>
</gene>
<evidence type="ECO:0000313" key="1">
    <source>
        <dbReference type="EMBL" id="MFE8698395.1"/>
    </source>
</evidence>
<keyword evidence="2" id="KW-1185">Reference proteome</keyword>
<dbReference type="InterPro" id="IPR021321">
    <property type="entry name" value="DUF2922"/>
</dbReference>
<comment type="caution">
    <text evidence="1">The sequence shown here is derived from an EMBL/GenBank/DDBJ whole genome shotgun (WGS) entry which is preliminary data.</text>
</comment>
<dbReference type="EMBL" id="JBIACJ010000014">
    <property type="protein sequence ID" value="MFE8698395.1"/>
    <property type="molecule type" value="Genomic_DNA"/>
</dbReference>
<proteinExistence type="predicted"/>
<dbReference type="Pfam" id="PF11148">
    <property type="entry name" value="DUF2922"/>
    <property type="match status" value="1"/>
</dbReference>
<sequence length="71" mass="7835">MAKTLELNFDAEVGSAKISVRNPKEDLTPAEIKAAMEKMVQANVFITAKGDLVRAVNARVIDRTTEEIEFV</sequence>
<reference evidence="1 2" key="1">
    <citation type="submission" date="2024-08" db="EMBL/GenBank/DDBJ databases">
        <title>Two novel Cytobacillus novel species.</title>
        <authorList>
            <person name="Liu G."/>
        </authorList>
    </citation>
    <scope>NUCLEOTIDE SEQUENCE [LARGE SCALE GENOMIC DNA]</scope>
    <source>
        <strain evidence="1 2">FJAT-53684</strain>
    </source>
</reference>